<feature type="compositionally biased region" description="Low complexity" evidence="1">
    <location>
        <begin position="1"/>
        <end position="14"/>
    </location>
</feature>
<gene>
    <name evidence="2" type="ORF">B0H63DRAFT_543877</name>
</gene>
<keyword evidence="3" id="KW-1185">Reference proteome</keyword>
<accession>A0AAE0TZX5</accession>
<evidence type="ECO:0000313" key="2">
    <source>
        <dbReference type="EMBL" id="KAK3385509.1"/>
    </source>
</evidence>
<evidence type="ECO:0000256" key="1">
    <source>
        <dbReference type="SAM" id="MobiDB-lite"/>
    </source>
</evidence>
<name>A0AAE0TZX5_9PEZI</name>
<reference evidence="2" key="1">
    <citation type="journal article" date="2023" name="Mol. Phylogenet. Evol.">
        <title>Genome-scale phylogeny and comparative genomics of the fungal order Sordariales.</title>
        <authorList>
            <person name="Hensen N."/>
            <person name="Bonometti L."/>
            <person name="Westerberg I."/>
            <person name="Brannstrom I.O."/>
            <person name="Guillou S."/>
            <person name="Cros-Aarteil S."/>
            <person name="Calhoun S."/>
            <person name="Haridas S."/>
            <person name="Kuo A."/>
            <person name="Mondo S."/>
            <person name="Pangilinan J."/>
            <person name="Riley R."/>
            <person name="LaButti K."/>
            <person name="Andreopoulos B."/>
            <person name="Lipzen A."/>
            <person name="Chen C."/>
            <person name="Yan M."/>
            <person name="Daum C."/>
            <person name="Ng V."/>
            <person name="Clum A."/>
            <person name="Steindorff A."/>
            <person name="Ohm R.A."/>
            <person name="Martin F."/>
            <person name="Silar P."/>
            <person name="Natvig D.O."/>
            <person name="Lalanne C."/>
            <person name="Gautier V."/>
            <person name="Ament-Velasquez S.L."/>
            <person name="Kruys A."/>
            <person name="Hutchinson M.I."/>
            <person name="Powell A.J."/>
            <person name="Barry K."/>
            <person name="Miller A.N."/>
            <person name="Grigoriev I.V."/>
            <person name="Debuchy R."/>
            <person name="Gladieux P."/>
            <person name="Hiltunen Thoren M."/>
            <person name="Johannesson H."/>
        </authorList>
    </citation>
    <scope>NUCLEOTIDE SEQUENCE</scope>
    <source>
        <strain evidence="2">CBS 232.78</strain>
    </source>
</reference>
<protein>
    <submittedName>
        <fullName evidence="2">Uncharacterized protein</fullName>
    </submittedName>
</protein>
<feature type="region of interest" description="Disordered" evidence="1">
    <location>
        <begin position="65"/>
        <end position="96"/>
    </location>
</feature>
<reference evidence="2" key="2">
    <citation type="submission" date="2023-06" db="EMBL/GenBank/DDBJ databases">
        <authorList>
            <consortium name="Lawrence Berkeley National Laboratory"/>
            <person name="Haridas S."/>
            <person name="Hensen N."/>
            <person name="Bonometti L."/>
            <person name="Westerberg I."/>
            <person name="Brannstrom I.O."/>
            <person name="Guillou S."/>
            <person name="Cros-Aarteil S."/>
            <person name="Calhoun S."/>
            <person name="Kuo A."/>
            <person name="Mondo S."/>
            <person name="Pangilinan J."/>
            <person name="Riley R."/>
            <person name="LaButti K."/>
            <person name="Andreopoulos B."/>
            <person name="Lipzen A."/>
            <person name="Chen C."/>
            <person name="Yanf M."/>
            <person name="Daum C."/>
            <person name="Ng V."/>
            <person name="Clum A."/>
            <person name="Steindorff A."/>
            <person name="Ohm R."/>
            <person name="Martin F."/>
            <person name="Silar P."/>
            <person name="Natvig D."/>
            <person name="Lalanne C."/>
            <person name="Gautier V."/>
            <person name="Ament-velasquez S.L."/>
            <person name="Kruys A."/>
            <person name="Hutchinson M.I."/>
            <person name="Powell A.J."/>
            <person name="Barry K."/>
            <person name="Miller A.N."/>
            <person name="Grigoriev I.V."/>
            <person name="Debuchy R."/>
            <person name="Gladieux P."/>
            <person name="Thoren M.H."/>
            <person name="Johannesson H."/>
        </authorList>
    </citation>
    <scope>NUCLEOTIDE SEQUENCE</scope>
    <source>
        <strain evidence="2">CBS 232.78</strain>
    </source>
</reference>
<feature type="region of interest" description="Disordered" evidence="1">
    <location>
        <begin position="1"/>
        <end position="20"/>
    </location>
</feature>
<proteinExistence type="predicted"/>
<comment type="caution">
    <text evidence="2">The sequence shown here is derived from an EMBL/GenBank/DDBJ whole genome shotgun (WGS) entry which is preliminary data.</text>
</comment>
<dbReference type="Proteomes" id="UP001285441">
    <property type="component" value="Unassembled WGS sequence"/>
</dbReference>
<feature type="compositionally biased region" description="Low complexity" evidence="1">
    <location>
        <begin position="74"/>
        <end position="87"/>
    </location>
</feature>
<dbReference type="EMBL" id="JAULSW010000004">
    <property type="protein sequence ID" value="KAK3385509.1"/>
    <property type="molecule type" value="Genomic_DNA"/>
</dbReference>
<dbReference type="AlphaFoldDB" id="A0AAE0TZX5"/>
<organism evidence="2 3">
    <name type="scientific">Podospora didyma</name>
    <dbReference type="NCBI Taxonomy" id="330526"/>
    <lineage>
        <taxon>Eukaryota</taxon>
        <taxon>Fungi</taxon>
        <taxon>Dikarya</taxon>
        <taxon>Ascomycota</taxon>
        <taxon>Pezizomycotina</taxon>
        <taxon>Sordariomycetes</taxon>
        <taxon>Sordariomycetidae</taxon>
        <taxon>Sordariales</taxon>
        <taxon>Podosporaceae</taxon>
        <taxon>Podospora</taxon>
    </lineage>
</organism>
<evidence type="ECO:0000313" key="3">
    <source>
        <dbReference type="Proteomes" id="UP001285441"/>
    </source>
</evidence>
<sequence length="236" mass="26183">MAQAARQARPASQPTHLVQQPRQDPWYLYQRLPNQQVYCYFPGAQPMAANAISSTLLIPPKPHTTTYPQQLQYSSTIQPSSSSGSRAPRPPPVITKDLPAAHVINSTGGVGVEPGYDYLFPAEHTKMLVLKCPKKPWLLDASQGDSLRFPIHACMVPVRATIAELLRRFGATNPSPKMNQIWEVVQGGNGRWYRGMGIRRDEKDMIPKTCKDMGWDGSRTGLPGGRPAVYLYVMKG</sequence>